<protein>
    <recommendedName>
        <fullName evidence="4">Yip1 domain-containing protein</fullName>
    </recommendedName>
</protein>
<evidence type="ECO:0000313" key="2">
    <source>
        <dbReference type="EMBL" id="MDG3005205.1"/>
    </source>
</evidence>
<dbReference type="Proteomes" id="UP001216907">
    <property type="component" value="Unassembled WGS sequence"/>
</dbReference>
<gene>
    <name evidence="2" type="ORF">PZE19_15560</name>
</gene>
<proteinExistence type="predicted"/>
<keyword evidence="1" id="KW-1133">Transmembrane helix</keyword>
<accession>A0ABT6FC86</accession>
<feature type="transmembrane region" description="Helical" evidence="1">
    <location>
        <begin position="208"/>
        <end position="234"/>
    </location>
</feature>
<sequence length="244" mass="25366">MELAATLGTSGSIRVEEPRGAPMLGLWLALMLALYAAMWASGGRSAALTTALEGGVTRIERDGAAAPSDEAVRKAVAMQRAAFGFWATVRLLGDFLFEPAAMALRAGAAAVGFTACAALAGRPLKFEPAWAGCVRLQGWWVLGLAVRLGLVVWLRRSEDDVDTSLALFLPPGTHQAAVWLALRGLDAFAIVGWLALALAGRRRGDANLAVALGLCGVLGAVELAARVGAAWFVGSAMRLALIAS</sequence>
<evidence type="ECO:0008006" key="4">
    <source>
        <dbReference type="Google" id="ProtNLM"/>
    </source>
</evidence>
<keyword evidence="1" id="KW-0812">Transmembrane</keyword>
<evidence type="ECO:0000256" key="1">
    <source>
        <dbReference type="SAM" id="Phobius"/>
    </source>
</evidence>
<reference evidence="2 3" key="1">
    <citation type="submission" date="2023-03" db="EMBL/GenBank/DDBJ databases">
        <title>Paludisphaera mucosa sp. nov. a novel planctomycete from northern fen.</title>
        <authorList>
            <person name="Ivanova A."/>
        </authorList>
    </citation>
    <scope>NUCLEOTIDE SEQUENCE [LARGE SCALE GENOMIC DNA]</scope>
    <source>
        <strain evidence="2 3">Pla2</strain>
    </source>
</reference>
<feature type="transmembrane region" description="Helical" evidence="1">
    <location>
        <begin position="136"/>
        <end position="156"/>
    </location>
</feature>
<feature type="transmembrane region" description="Helical" evidence="1">
    <location>
        <begin position="102"/>
        <end position="124"/>
    </location>
</feature>
<keyword evidence="3" id="KW-1185">Reference proteome</keyword>
<dbReference type="EMBL" id="JARRAG010000002">
    <property type="protein sequence ID" value="MDG3005205.1"/>
    <property type="molecule type" value="Genomic_DNA"/>
</dbReference>
<feature type="transmembrane region" description="Helical" evidence="1">
    <location>
        <begin position="21"/>
        <end position="40"/>
    </location>
</feature>
<organism evidence="2 3">
    <name type="scientific">Paludisphaera mucosa</name>
    <dbReference type="NCBI Taxonomy" id="3030827"/>
    <lineage>
        <taxon>Bacteria</taxon>
        <taxon>Pseudomonadati</taxon>
        <taxon>Planctomycetota</taxon>
        <taxon>Planctomycetia</taxon>
        <taxon>Isosphaerales</taxon>
        <taxon>Isosphaeraceae</taxon>
        <taxon>Paludisphaera</taxon>
    </lineage>
</organism>
<name>A0ABT6FC86_9BACT</name>
<keyword evidence="1" id="KW-0472">Membrane</keyword>
<comment type="caution">
    <text evidence="2">The sequence shown here is derived from an EMBL/GenBank/DDBJ whole genome shotgun (WGS) entry which is preliminary data.</text>
</comment>
<feature type="transmembrane region" description="Helical" evidence="1">
    <location>
        <begin position="176"/>
        <end position="196"/>
    </location>
</feature>
<evidence type="ECO:0000313" key="3">
    <source>
        <dbReference type="Proteomes" id="UP001216907"/>
    </source>
</evidence>
<dbReference type="RefSeq" id="WP_277861551.1">
    <property type="nucleotide sequence ID" value="NZ_JARRAG010000002.1"/>
</dbReference>